<dbReference type="PANTHER" id="PTHR30332">
    <property type="entry name" value="PROBABLE GENERAL SECRETION PATHWAY PROTEIN D"/>
    <property type="match status" value="1"/>
</dbReference>
<evidence type="ECO:0000256" key="4">
    <source>
        <dbReference type="RuleBase" id="RU004003"/>
    </source>
</evidence>
<dbReference type="AlphaFoldDB" id="A0A512MGA2"/>
<evidence type="ECO:0000313" key="11">
    <source>
        <dbReference type="Proteomes" id="UP000321577"/>
    </source>
</evidence>
<dbReference type="InterPro" id="IPR001775">
    <property type="entry name" value="GspD/PilQ"/>
</dbReference>
<dbReference type="InterPro" id="IPR004846">
    <property type="entry name" value="T2SS/T3SS_dom"/>
</dbReference>
<dbReference type="Gene3D" id="3.55.50.30">
    <property type="match status" value="1"/>
</dbReference>
<dbReference type="Gene3D" id="3.30.1370.120">
    <property type="match status" value="3"/>
</dbReference>
<feature type="domain" description="Type II/III secretion system secretin-like" evidence="8">
    <location>
        <begin position="575"/>
        <end position="741"/>
    </location>
</feature>
<reference evidence="10 11" key="1">
    <citation type="submission" date="2019-07" db="EMBL/GenBank/DDBJ databases">
        <title>Whole genome shotgun sequence of Brevifollis gellanilyticus NBRC 108608.</title>
        <authorList>
            <person name="Hosoyama A."/>
            <person name="Uohara A."/>
            <person name="Ohji S."/>
            <person name="Ichikawa N."/>
        </authorList>
    </citation>
    <scope>NUCLEOTIDE SEQUENCE [LARGE SCALE GENOMIC DNA]</scope>
    <source>
        <strain evidence="10 11">NBRC 108608</strain>
    </source>
</reference>
<comment type="similarity">
    <text evidence="4">Belongs to the bacterial secretin family.</text>
</comment>
<protein>
    <submittedName>
        <fullName evidence="10">Uncharacterized protein</fullName>
    </submittedName>
</protein>
<dbReference type="PANTHER" id="PTHR30332:SF24">
    <property type="entry name" value="SECRETIN GSPD-RELATED"/>
    <property type="match status" value="1"/>
</dbReference>
<dbReference type="InterPro" id="IPR038591">
    <property type="entry name" value="NolW-like_sf"/>
</dbReference>
<dbReference type="EMBL" id="BKAG01000048">
    <property type="protein sequence ID" value="GEP45381.1"/>
    <property type="molecule type" value="Genomic_DNA"/>
</dbReference>
<evidence type="ECO:0000256" key="5">
    <source>
        <dbReference type="RuleBase" id="RU004004"/>
    </source>
</evidence>
<feature type="region of interest" description="Disordered" evidence="6">
    <location>
        <begin position="366"/>
        <end position="450"/>
    </location>
</feature>
<accession>A0A512MGA2</accession>
<evidence type="ECO:0000259" key="8">
    <source>
        <dbReference type="Pfam" id="PF00263"/>
    </source>
</evidence>
<gene>
    <name evidence="10" type="ORF">BGE01nite_46720</name>
</gene>
<feature type="signal peptide" evidence="7">
    <location>
        <begin position="1"/>
        <end position="32"/>
    </location>
</feature>
<dbReference type="Pfam" id="PF00263">
    <property type="entry name" value="Secretin"/>
    <property type="match status" value="1"/>
</dbReference>
<dbReference type="GO" id="GO:0015627">
    <property type="term" value="C:type II protein secretion system complex"/>
    <property type="evidence" value="ECO:0007669"/>
    <property type="project" value="TreeGrafter"/>
</dbReference>
<evidence type="ECO:0000256" key="6">
    <source>
        <dbReference type="SAM" id="MobiDB-lite"/>
    </source>
</evidence>
<dbReference type="GO" id="GO:0009306">
    <property type="term" value="P:protein secretion"/>
    <property type="evidence" value="ECO:0007669"/>
    <property type="project" value="InterPro"/>
</dbReference>
<evidence type="ECO:0000259" key="9">
    <source>
        <dbReference type="Pfam" id="PF03958"/>
    </source>
</evidence>
<name>A0A512MGA2_9BACT</name>
<evidence type="ECO:0000256" key="1">
    <source>
        <dbReference type="ARBA" id="ARBA00004370"/>
    </source>
</evidence>
<dbReference type="PRINTS" id="PR00811">
    <property type="entry name" value="BCTERIALGSPD"/>
</dbReference>
<dbReference type="OrthoDB" id="176040at2"/>
<feature type="region of interest" description="Disordered" evidence="6">
    <location>
        <begin position="36"/>
        <end position="55"/>
    </location>
</feature>
<evidence type="ECO:0000256" key="3">
    <source>
        <dbReference type="ARBA" id="ARBA00023136"/>
    </source>
</evidence>
<feature type="compositionally biased region" description="Gly residues" evidence="6">
    <location>
        <begin position="415"/>
        <end position="426"/>
    </location>
</feature>
<evidence type="ECO:0000256" key="7">
    <source>
        <dbReference type="SAM" id="SignalP"/>
    </source>
</evidence>
<feature type="compositionally biased region" description="Polar residues" evidence="6">
    <location>
        <begin position="46"/>
        <end position="55"/>
    </location>
</feature>
<keyword evidence="3" id="KW-0472">Membrane</keyword>
<comment type="subcellular location">
    <subcellularLocation>
        <location evidence="5">Cell outer membrane</location>
    </subcellularLocation>
    <subcellularLocation>
        <location evidence="1">Membrane</location>
    </subcellularLocation>
</comment>
<dbReference type="InterPro" id="IPR005644">
    <property type="entry name" value="NolW-like"/>
</dbReference>
<dbReference type="Proteomes" id="UP000321577">
    <property type="component" value="Unassembled WGS sequence"/>
</dbReference>
<comment type="caution">
    <text evidence="10">The sequence shown here is derived from an EMBL/GenBank/DDBJ whole genome shotgun (WGS) entry which is preliminary data.</text>
</comment>
<proteinExistence type="inferred from homology"/>
<keyword evidence="5" id="KW-0813">Transport</keyword>
<evidence type="ECO:0000256" key="2">
    <source>
        <dbReference type="ARBA" id="ARBA00022729"/>
    </source>
</evidence>
<dbReference type="Pfam" id="PF03958">
    <property type="entry name" value="Secretin_N"/>
    <property type="match status" value="1"/>
</dbReference>
<sequence>MNRFFALRPSSRAIPALALTALLSGAGTCLQAQLSPTVPGSAAEGQPSQAPMTDGSTIKLNFQSVPIQAIIPLYTQLTGKKIIQDSALTGEPLRIVAPEPLPIREAVEFIEATAVLNGYVFINVDSKTAKLIHHSGGKSPTPEGLKVYRSLRELPLGEEICHFVLPLEHISADEASKAFQQVIKLHTYGAIMPMANSAALIITENSATIRSIAEMALLIDVPPAEIANEMIQLQRSDAESISEIINEIFEEREEASKNATAGAPAAPTAPVATPNGVRVPNAAAAAVGSSANTNPAIAKVKVIPHRRTNSLLVIGRPVDITYIRGLVDKLDQPTDSVTFLKRKLSYMDVGDFLPVAYNALAKDTDIQNDAGGSGIGGGSSSSSRRRPSGSSNSPSTDARNRDSSSGFGSNDFGSNNGGFGGGGFGFNTGSQGQGNNRANQSLLDDPESVSAPESVVVGKTLLIADPQSNSLVVNGSPEHIQIIDQLIREMDVCPQQVYISTIIGQLSLGGEFNYGFDFLNALDDFTLRQKGVTTPSGSTSIAGALDLPFNGENLSTAALGFYGQLGALSRYVKVLEGNKNFKVLSSPSLHIMNNGKATISSGQRIAVPVNILSNAGLNNVAATSASIDYRDVVLKLEVVPLINSDKEVTLRIAQINDNIVGEQTISGNTVPTIGTQELMTTVTVRNGATVVLGGLVTERTGTNERGAIFLRRVPVLKHLFGTTQKTNQRDELLIFIQPNIVTRDPINSPNAIESRRAHIMEETMRFGMPLEEVPKATPYEETK</sequence>
<feature type="compositionally biased region" description="Low complexity" evidence="6">
    <location>
        <begin position="427"/>
        <end position="436"/>
    </location>
</feature>
<organism evidence="10 11">
    <name type="scientific">Brevifollis gellanilyticus</name>
    <dbReference type="NCBI Taxonomy" id="748831"/>
    <lineage>
        <taxon>Bacteria</taxon>
        <taxon>Pseudomonadati</taxon>
        <taxon>Verrucomicrobiota</taxon>
        <taxon>Verrucomicrobiia</taxon>
        <taxon>Verrucomicrobiales</taxon>
        <taxon>Verrucomicrobiaceae</taxon>
    </lineage>
</organism>
<feature type="compositionally biased region" description="Low complexity" evidence="6">
    <location>
        <begin position="403"/>
        <end position="414"/>
    </location>
</feature>
<feature type="domain" description="NolW-like" evidence="9">
    <location>
        <begin position="229"/>
        <end position="334"/>
    </location>
</feature>
<dbReference type="InterPro" id="IPR050810">
    <property type="entry name" value="Bact_Secretion_Sys_Channel"/>
</dbReference>
<evidence type="ECO:0000313" key="10">
    <source>
        <dbReference type="EMBL" id="GEP45381.1"/>
    </source>
</evidence>
<keyword evidence="11" id="KW-1185">Reference proteome</keyword>
<dbReference type="GO" id="GO:0009279">
    <property type="term" value="C:cell outer membrane"/>
    <property type="evidence" value="ECO:0007669"/>
    <property type="project" value="UniProtKB-SubCell"/>
</dbReference>
<keyword evidence="2 7" id="KW-0732">Signal</keyword>
<feature type="chain" id="PRO_5021781951" evidence="7">
    <location>
        <begin position="33"/>
        <end position="783"/>
    </location>
</feature>
<dbReference type="RefSeq" id="WP_146854225.1">
    <property type="nucleotide sequence ID" value="NZ_BKAG01000048.1"/>
</dbReference>